<sequence>MVELTPGGNAPLSDSKVTVRVISGLAADISSFRLYDSGKVRGDADMVFYGQKQNDDTSIQMISDGTNSAFTVDLSRMRSDVQRIAFTATAEQNAQITSLRSLEIQVEVNGQSVIRGQVELQGRPEAALILGELYRRNQEWKFRFISQGFNGGLQPLAEHFGVDIDSSTATSAPTSAPAPTPTPAAPPISLSKVSLTKEAPRVNLAKKDNFGVIKVNLDWNQGKKKTGLFARSSGIDLDIGAFVKTRNGNRDVIQALGERFGSMNSSPYVELQGDDRTGAVTGGEWLHISGQHWQELEEVLIFAFIYQGTPSWENTDGVVTIHIPGQGPIETRLTDGNNRQGMCAIARLSNVNGSIEVERINQYFSGHKELDKAFGWGFSWGRGSK</sequence>
<dbReference type="PANTHER" id="PTHR32097:SF3">
    <property type="entry name" value="TELLURITE RESISTANCE PROTEIN"/>
    <property type="match status" value="1"/>
</dbReference>
<keyword evidence="5" id="KW-1185">Reference proteome</keyword>
<protein>
    <submittedName>
        <fullName evidence="4">TerD family protein</fullName>
    </submittedName>
</protein>
<dbReference type="Proteomes" id="UP001597048">
    <property type="component" value="Unassembled WGS sequence"/>
</dbReference>
<dbReference type="Gene3D" id="2.60.60.30">
    <property type="entry name" value="sav2460 like domains"/>
    <property type="match status" value="2"/>
</dbReference>
<comment type="caution">
    <text evidence="4">The sequence shown here is derived from an EMBL/GenBank/DDBJ whole genome shotgun (WGS) entry which is preliminary data.</text>
</comment>
<dbReference type="InterPro" id="IPR051324">
    <property type="entry name" value="Stress/Tellurium_Resist"/>
</dbReference>
<feature type="region of interest" description="Disordered" evidence="2">
    <location>
        <begin position="167"/>
        <end position="188"/>
    </location>
</feature>
<evidence type="ECO:0000256" key="1">
    <source>
        <dbReference type="ARBA" id="ARBA00022686"/>
    </source>
</evidence>
<keyword evidence="1" id="KW-0778">Tellurium resistance</keyword>
<evidence type="ECO:0000259" key="3">
    <source>
        <dbReference type="Pfam" id="PF02342"/>
    </source>
</evidence>
<dbReference type="RefSeq" id="WP_379559429.1">
    <property type="nucleotide sequence ID" value="NZ_JBHTJS010000059.1"/>
</dbReference>
<evidence type="ECO:0000313" key="5">
    <source>
        <dbReference type="Proteomes" id="UP001597048"/>
    </source>
</evidence>
<dbReference type="CDD" id="cd06974">
    <property type="entry name" value="TerD_like"/>
    <property type="match status" value="2"/>
</dbReference>
<dbReference type="Pfam" id="PF02342">
    <property type="entry name" value="TerD"/>
    <property type="match status" value="1"/>
</dbReference>
<gene>
    <name evidence="4" type="ORF">ACFQ1C_14710</name>
</gene>
<evidence type="ECO:0000313" key="4">
    <source>
        <dbReference type="EMBL" id="MFD1009397.1"/>
    </source>
</evidence>
<dbReference type="InterPro" id="IPR017115">
    <property type="entry name" value="Tellurite_resistance_TerA"/>
</dbReference>
<dbReference type="PANTHER" id="PTHR32097">
    <property type="entry name" value="CAMP-BINDING PROTEIN 1-RELATED"/>
    <property type="match status" value="1"/>
</dbReference>
<dbReference type="PIRSF" id="PIRSF037118">
    <property type="entry name" value="Tellurite_resistance_TerA"/>
    <property type="match status" value="1"/>
</dbReference>
<evidence type="ECO:0000256" key="2">
    <source>
        <dbReference type="SAM" id="MobiDB-lite"/>
    </source>
</evidence>
<accession>A0ABW3KP56</accession>
<dbReference type="InterPro" id="IPR003325">
    <property type="entry name" value="TerD"/>
</dbReference>
<dbReference type="EMBL" id="JBHTJS010000059">
    <property type="protein sequence ID" value="MFD1009397.1"/>
    <property type="molecule type" value="Genomic_DNA"/>
</dbReference>
<name>A0ABW3KP56_9GAMM</name>
<organism evidence="4 5">
    <name type="scientific">Oceanisphaera ostreae</name>
    <dbReference type="NCBI Taxonomy" id="914151"/>
    <lineage>
        <taxon>Bacteria</taxon>
        <taxon>Pseudomonadati</taxon>
        <taxon>Pseudomonadota</taxon>
        <taxon>Gammaproteobacteria</taxon>
        <taxon>Aeromonadales</taxon>
        <taxon>Aeromonadaceae</taxon>
        <taxon>Oceanisphaera</taxon>
    </lineage>
</organism>
<feature type="compositionally biased region" description="Pro residues" evidence="2">
    <location>
        <begin position="176"/>
        <end position="186"/>
    </location>
</feature>
<feature type="domain" description="TerD" evidence="3">
    <location>
        <begin position="25"/>
        <end position="160"/>
    </location>
</feature>
<proteinExistence type="predicted"/>
<reference evidence="5" key="1">
    <citation type="journal article" date="2019" name="Int. J. Syst. Evol. Microbiol.">
        <title>The Global Catalogue of Microorganisms (GCM) 10K type strain sequencing project: providing services to taxonomists for standard genome sequencing and annotation.</title>
        <authorList>
            <consortium name="The Broad Institute Genomics Platform"/>
            <consortium name="The Broad Institute Genome Sequencing Center for Infectious Disease"/>
            <person name="Wu L."/>
            <person name="Ma J."/>
        </authorList>
    </citation>
    <scope>NUCLEOTIDE SEQUENCE [LARGE SCALE GENOMIC DNA]</scope>
    <source>
        <strain evidence="5">CCUG 60525</strain>
    </source>
</reference>